<dbReference type="NCBIfam" id="NF008867">
    <property type="entry name" value="PRK11902.1"/>
    <property type="match status" value="1"/>
</dbReference>
<evidence type="ECO:0000313" key="9">
    <source>
        <dbReference type="Proteomes" id="UP000252124"/>
    </source>
</evidence>
<keyword evidence="9" id="KW-1185">Reference proteome</keyword>
<evidence type="ECO:0000256" key="3">
    <source>
        <dbReference type="ARBA" id="ARBA00022692"/>
    </source>
</evidence>
<feature type="transmembrane region" description="Helical" evidence="6">
    <location>
        <begin position="37"/>
        <end position="59"/>
    </location>
</feature>
<dbReference type="Pfam" id="PF07690">
    <property type="entry name" value="MFS_1"/>
    <property type="match status" value="1"/>
</dbReference>
<feature type="transmembrane region" description="Helical" evidence="6">
    <location>
        <begin position="374"/>
        <end position="390"/>
    </location>
</feature>
<keyword evidence="5 6" id="KW-0472">Membrane</keyword>
<feature type="transmembrane region" description="Helical" evidence="6">
    <location>
        <begin position="336"/>
        <end position="362"/>
    </location>
</feature>
<proteinExistence type="predicted"/>
<organism evidence="8 9">
    <name type="scientific">Achromobacter marplatensis</name>
    <dbReference type="NCBI Taxonomy" id="470868"/>
    <lineage>
        <taxon>Bacteria</taxon>
        <taxon>Pseudomonadati</taxon>
        <taxon>Pseudomonadota</taxon>
        <taxon>Betaproteobacteria</taxon>
        <taxon>Burkholderiales</taxon>
        <taxon>Alcaligenaceae</taxon>
        <taxon>Achromobacter</taxon>
    </lineage>
</organism>
<sequence length="437" mass="46280">MPGSPRRNACCAAPAEFQETVITAVSNVYTSPRVAPLLVLGFASGLPLALTSGTLQAWATVEGVPLQEIGFLTLVGTAYTIKFLWAPLVDRFVPPLLGRRRGWMLVTQLLLAVTIMAMGMLSPSAALMPLAMLAVLVAFLSATQDIAFDAYCTDVLRKEERGAGAAIKVMGYRLAMIASGGLALILADQWIGWGYTYVLMGGLMLLCSVATLLAPEPEHVARAPRSLRAAVGEPLHEFFTRRGALAVLLLIVLYKLGDAFAGALSTTFLIRGAGFTPTEVGTVNKVLGLAATIVGALAGGSLMSRWGLYRSLMVFGLLQAVSNLAYWLIAISPKNLWLMATGVGIENLCGGLGTASFVGLLMALCRQRFSATQFALLSALSAVGRTYLAGPLTPPLVGYMGWPGFFLLTVLIALPGLVLLKVLRGTIDTMERQGDQA</sequence>
<protein>
    <submittedName>
        <fullName evidence="8">PAT family beta-lactamase induction signal transducer AmpG</fullName>
    </submittedName>
</protein>
<feature type="transmembrane region" description="Helical" evidence="6">
    <location>
        <begin position="312"/>
        <end position="330"/>
    </location>
</feature>
<dbReference type="SUPFAM" id="SSF103473">
    <property type="entry name" value="MFS general substrate transporter"/>
    <property type="match status" value="1"/>
</dbReference>
<dbReference type="NCBIfam" id="TIGR00901">
    <property type="entry name" value="2A0125"/>
    <property type="match status" value="1"/>
</dbReference>
<comment type="caution">
    <text evidence="8">The sequence shown here is derived from an EMBL/GenBank/DDBJ whole genome shotgun (WGS) entry which is preliminary data.</text>
</comment>
<keyword evidence="2" id="KW-0813">Transport</keyword>
<keyword evidence="3 6" id="KW-0812">Transmembrane</keyword>
<dbReference type="InterPro" id="IPR004752">
    <property type="entry name" value="AmpG_permease/AT-1"/>
</dbReference>
<evidence type="ECO:0000256" key="4">
    <source>
        <dbReference type="ARBA" id="ARBA00022989"/>
    </source>
</evidence>
<dbReference type="CDD" id="cd17486">
    <property type="entry name" value="MFS_AmpG_like"/>
    <property type="match status" value="1"/>
</dbReference>
<feature type="transmembrane region" description="Helical" evidence="6">
    <location>
        <begin position="169"/>
        <end position="187"/>
    </location>
</feature>
<comment type="subcellular location">
    <subcellularLocation>
        <location evidence="1">Membrane</location>
        <topology evidence="1">Multi-pass membrane protein</topology>
    </subcellularLocation>
</comment>
<dbReference type="EMBL" id="QNRM01000014">
    <property type="protein sequence ID" value="RBP14488.1"/>
    <property type="molecule type" value="Genomic_DNA"/>
</dbReference>
<dbReference type="RefSeq" id="WP_272938473.1">
    <property type="nucleotide sequence ID" value="NZ_CADIJU010000020.1"/>
</dbReference>
<dbReference type="PROSITE" id="PS50850">
    <property type="entry name" value="MFS"/>
    <property type="match status" value="1"/>
</dbReference>
<feature type="transmembrane region" description="Helical" evidence="6">
    <location>
        <begin position="102"/>
        <end position="121"/>
    </location>
</feature>
<feature type="transmembrane region" description="Helical" evidence="6">
    <location>
        <begin position="71"/>
        <end position="90"/>
    </location>
</feature>
<evidence type="ECO:0000259" key="7">
    <source>
        <dbReference type="PROSITE" id="PS50850"/>
    </source>
</evidence>
<evidence type="ECO:0000313" key="8">
    <source>
        <dbReference type="EMBL" id="RBP14488.1"/>
    </source>
</evidence>
<dbReference type="PANTHER" id="PTHR12778:SF10">
    <property type="entry name" value="MAJOR FACILITATOR SUPERFAMILY DOMAIN-CONTAINING PROTEIN 3"/>
    <property type="match status" value="1"/>
</dbReference>
<dbReference type="InterPro" id="IPR020846">
    <property type="entry name" value="MFS_dom"/>
</dbReference>
<feature type="transmembrane region" description="Helical" evidence="6">
    <location>
        <begin position="127"/>
        <end position="148"/>
    </location>
</feature>
<feature type="domain" description="Major facilitator superfamily (MFS) profile" evidence="7">
    <location>
        <begin position="33"/>
        <end position="427"/>
    </location>
</feature>
<feature type="transmembrane region" description="Helical" evidence="6">
    <location>
        <begin position="282"/>
        <end position="300"/>
    </location>
</feature>
<accession>A0ABX9G3G4</accession>
<dbReference type="Gene3D" id="1.20.1250.20">
    <property type="entry name" value="MFS general substrate transporter like domains"/>
    <property type="match status" value="2"/>
</dbReference>
<dbReference type="Proteomes" id="UP000252124">
    <property type="component" value="Unassembled WGS sequence"/>
</dbReference>
<name>A0ABX9G3G4_9BURK</name>
<evidence type="ECO:0000256" key="6">
    <source>
        <dbReference type="SAM" id="Phobius"/>
    </source>
</evidence>
<evidence type="ECO:0000256" key="5">
    <source>
        <dbReference type="ARBA" id="ARBA00023136"/>
    </source>
</evidence>
<reference evidence="8 9" key="1">
    <citation type="submission" date="2018-06" db="EMBL/GenBank/DDBJ databases">
        <title>Genomic Encyclopedia of Type Strains, Phase III (KMG-III): the genomes of soil and plant-associated and newly described type strains.</title>
        <authorList>
            <person name="Whitman W."/>
        </authorList>
    </citation>
    <scope>NUCLEOTIDE SEQUENCE [LARGE SCALE GENOMIC DNA]</scope>
    <source>
        <strain evidence="8 9">CECT 7342</strain>
    </source>
</reference>
<dbReference type="PANTHER" id="PTHR12778">
    <property type="entry name" value="SOLUTE CARRIER FAMILY 33 ACETYL-COA TRANSPORTER -RELATED"/>
    <property type="match status" value="1"/>
</dbReference>
<feature type="transmembrane region" description="Helical" evidence="6">
    <location>
        <begin position="402"/>
        <end position="423"/>
    </location>
</feature>
<evidence type="ECO:0000256" key="2">
    <source>
        <dbReference type="ARBA" id="ARBA00022448"/>
    </source>
</evidence>
<dbReference type="InterPro" id="IPR036259">
    <property type="entry name" value="MFS_trans_sf"/>
</dbReference>
<gene>
    <name evidence="8" type="ORF">DFP87_11445</name>
</gene>
<dbReference type="GeneID" id="99733544"/>
<feature type="transmembrane region" description="Helical" evidence="6">
    <location>
        <begin position="193"/>
        <end position="215"/>
    </location>
</feature>
<keyword evidence="4 6" id="KW-1133">Transmembrane helix</keyword>
<evidence type="ECO:0000256" key="1">
    <source>
        <dbReference type="ARBA" id="ARBA00004141"/>
    </source>
</evidence>
<feature type="transmembrane region" description="Helical" evidence="6">
    <location>
        <begin position="245"/>
        <end position="270"/>
    </location>
</feature>
<dbReference type="InterPro" id="IPR011701">
    <property type="entry name" value="MFS"/>
</dbReference>